<proteinExistence type="predicted"/>
<protein>
    <recommendedName>
        <fullName evidence="1">Glutamine amidotransferase domain-containing protein</fullName>
    </recommendedName>
</protein>
<evidence type="ECO:0000313" key="3">
    <source>
        <dbReference type="Proteomes" id="UP000076400"/>
    </source>
</evidence>
<dbReference type="AlphaFoldDB" id="A0A154W4D3"/>
<dbReference type="InterPro" id="IPR029062">
    <property type="entry name" value="Class_I_gatase-like"/>
</dbReference>
<dbReference type="PANTHER" id="PTHR42695">
    <property type="entry name" value="GLUTAMINE AMIDOTRANSFERASE YLR126C-RELATED"/>
    <property type="match status" value="1"/>
</dbReference>
<dbReference type="InterPro" id="IPR017926">
    <property type="entry name" value="GATASE"/>
</dbReference>
<evidence type="ECO:0000259" key="1">
    <source>
        <dbReference type="Pfam" id="PF00117"/>
    </source>
</evidence>
<comment type="caution">
    <text evidence="2">The sequence shown here is derived from an EMBL/GenBank/DDBJ whole genome shotgun (WGS) entry which is preliminary data.</text>
</comment>
<dbReference type="STRING" id="580166.AUP43_01580"/>
<dbReference type="Proteomes" id="UP000076400">
    <property type="component" value="Unassembled WGS sequence"/>
</dbReference>
<gene>
    <name evidence="2" type="ORF">AUP43_01580</name>
</gene>
<dbReference type="Gene3D" id="3.40.50.880">
    <property type="match status" value="1"/>
</dbReference>
<dbReference type="RefSeq" id="WP_067555622.1">
    <property type="nucleotide sequence ID" value="NZ_LPXN01000105.1"/>
</dbReference>
<dbReference type="PROSITE" id="PS51273">
    <property type="entry name" value="GATASE_TYPE_1"/>
    <property type="match status" value="1"/>
</dbReference>
<dbReference type="EMBL" id="LPXN01000105">
    <property type="protein sequence ID" value="KZD08319.1"/>
    <property type="molecule type" value="Genomic_DNA"/>
</dbReference>
<dbReference type="SUPFAM" id="SSF52317">
    <property type="entry name" value="Class I glutamine amidotransferase-like"/>
    <property type="match status" value="1"/>
</dbReference>
<feature type="domain" description="Glutamine amidotransferase" evidence="1">
    <location>
        <begin position="19"/>
        <end position="181"/>
    </location>
</feature>
<keyword evidence="3" id="KW-1185">Reference proteome</keyword>
<dbReference type="InterPro" id="IPR044992">
    <property type="entry name" value="ChyE-like"/>
</dbReference>
<name>A0A154W4D3_9PROT</name>
<reference evidence="2 3" key="1">
    <citation type="submission" date="2015-12" db="EMBL/GenBank/DDBJ databases">
        <title>Genome sequence of Oceanibaculum pacificum MCCC 1A02656.</title>
        <authorList>
            <person name="Lu L."/>
            <person name="Lai Q."/>
            <person name="Shao Z."/>
            <person name="Qian P."/>
        </authorList>
    </citation>
    <scope>NUCLEOTIDE SEQUENCE [LARGE SCALE GENOMIC DNA]</scope>
    <source>
        <strain evidence="2 3">MCCC 1A02656</strain>
    </source>
</reference>
<dbReference type="CDD" id="cd01741">
    <property type="entry name" value="GATase1_1"/>
    <property type="match status" value="1"/>
</dbReference>
<evidence type="ECO:0000313" key="2">
    <source>
        <dbReference type="EMBL" id="KZD08319.1"/>
    </source>
</evidence>
<dbReference type="GO" id="GO:0005829">
    <property type="term" value="C:cytosol"/>
    <property type="evidence" value="ECO:0007669"/>
    <property type="project" value="TreeGrafter"/>
</dbReference>
<dbReference type="Pfam" id="PF00117">
    <property type="entry name" value="GATase"/>
    <property type="match status" value="1"/>
</dbReference>
<organism evidence="2 3">
    <name type="scientific">Oceanibaculum pacificum</name>
    <dbReference type="NCBI Taxonomy" id="580166"/>
    <lineage>
        <taxon>Bacteria</taxon>
        <taxon>Pseudomonadati</taxon>
        <taxon>Pseudomonadota</taxon>
        <taxon>Alphaproteobacteria</taxon>
        <taxon>Rhodospirillales</taxon>
        <taxon>Oceanibaculaceae</taxon>
        <taxon>Oceanibaculum</taxon>
    </lineage>
</organism>
<sequence>MHILVIQNHPGSPAGILGQQMEARGAWLQVVEPLTGAAIPQSADPYDGVLILGGAQSAADDAGNPYFADLFALLRGFHAAGKPMLGICLGSQLLARLFGERVYRHDHVEFGFLPLELTESGGTDPLLRGLPGRPHLMEFHEDAFDLPADATLLMTGSGCRNQAYRIGESVYAFQCHIEVTPEIVRDWARLPAATEANGGADPIARTEAEMARHMEGSARFARQVADRWIDLVARRLAAGLRKAG</sequence>
<dbReference type="PANTHER" id="PTHR42695:SF5">
    <property type="entry name" value="GLUTAMINE AMIDOTRANSFERASE YLR126C-RELATED"/>
    <property type="match status" value="1"/>
</dbReference>
<accession>A0A154W4D3</accession>